<evidence type="ECO:0000313" key="2">
    <source>
        <dbReference type="Proteomes" id="UP001233999"/>
    </source>
</evidence>
<dbReference type="AlphaFoldDB" id="A0AAD8ADX0"/>
<dbReference type="Proteomes" id="UP001233999">
    <property type="component" value="Unassembled WGS sequence"/>
</dbReference>
<protein>
    <submittedName>
        <fullName evidence="1">Uncharacterized protein</fullName>
    </submittedName>
</protein>
<evidence type="ECO:0000313" key="1">
    <source>
        <dbReference type="EMBL" id="KAJ9597217.1"/>
    </source>
</evidence>
<dbReference type="EMBL" id="JASPKZ010001623">
    <property type="protein sequence ID" value="KAJ9597217.1"/>
    <property type="molecule type" value="Genomic_DNA"/>
</dbReference>
<feature type="non-terminal residue" evidence="1">
    <location>
        <position position="1"/>
    </location>
</feature>
<name>A0AAD8ADX0_DIPPU</name>
<keyword evidence="2" id="KW-1185">Reference proteome</keyword>
<feature type="non-terminal residue" evidence="1">
    <location>
        <position position="54"/>
    </location>
</feature>
<accession>A0AAD8ADX0</accession>
<comment type="caution">
    <text evidence="1">The sequence shown here is derived from an EMBL/GenBank/DDBJ whole genome shotgun (WGS) entry which is preliminary data.</text>
</comment>
<reference evidence="1" key="2">
    <citation type="submission" date="2023-05" db="EMBL/GenBank/DDBJ databases">
        <authorList>
            <person name="Fouks B."/>
        </authorList>
    </citation>
    <scope>NUCLEOTIDE SEQUENCE</scope>
    <source>
        <strain evidence="1">Stay&amp;Tobe</strain>
        <tissue evidence="1">Testes</tissue>
    </source>
</reference>
<gene>
    <name evidence="1" type="ORF">L9F63_011939</name>
</gene>
<sequence length="54" mass="6005">SSKDCLVPNGEKRLKCKPMYWRCVLCRAGLGTIPSVDVEESTKPLHTPLGLTIY</sequence>
<proteinExistence type="predicted"/>
<organism evidence="1 2">
    <name type="scientific">Diploptera punctata</name>
    <name type="common">Pacific beetle cockroach</name>
    <dbReference type="NCBI Taxonomy" id="6984"/>
    <lineage>
        <taxon>Eukaryota</taxon>
        <taxon>Metazoa</taxon>
        <taxon>Ecdysozoa</taxon>
        <taxon>Arthropoda</taxon>
        <taxon>Hexapoda</taxon>
        <taxon>Insecta</taxon>
        <taxon>Pterygota</taxon>
        <taxon>Neoptera</taxon>
        <taxon>Polyneoptera</taxon>
        <taxon>Dictyoptera</taxon>
        <taxon>Blattodea</taxon>
        <taxon>Blaberoidea</taxon>
        <taxon>Blaberidae</taxon>
        <taxon>Diplopterinae</taxon>
        <taxon>Diploptera</taxon>
    </lineage>
</organism>
<reference evidence="1" key="1">
    <citation type="journal article" date="2023" name="IScience">
        <title>Live-bearing cockroach genome reveals convergent evolutionary mechanisms linked to viviparity in insects and beyond.</title>
        <authorList>
            <person name="Fouks B."/>
            <person name="Harrison M.C."/>
            <person name="Mikhailova A.A."/>
            <person name="Marchal E."/>
            <person name="English S."/>
            <person name="Carruthers M."/>
            <person name="Jennings E.C."/>
            <person name="Chiamaka E.L."/>
            <person name="Frigard R.A."/>
            <person name="Pippel M."/>
            <person name="Attardo G.M."/>
            <person name="Benoit J.B."/>
            <person name="Bornberg-Bauer E."/>
            <person name="Tobe S.S."/>
        </authorList>
    </citation>
    <scope>NUCLEOTIDE SEQUENCE</scope>
    <source>
        <strain evidence="1">Stay&amp;Tobe</strain>
    </source>
</reference>